<evidence type="ECO:0000313" key="3">
    <source>
        <dbReference type="Proteomes" id="UP000467841"/>
    </source>
</evidence>
<keyword evidence="3" id="KW-1185">Reference proteome</keyword>
<dbReference type="AlphaFoldDB" id="A0A6D2IX18"/>
<reference evidence="2" key="1">
    <citation type="submission" date="2020-01" db="EMBL/GenBank/DDBJ databases">
        <authorList>
            <person name="Mishra B."/>
        </authorList>
    </citation>
    <scope>NUCLEOTIDE SEQUENCE [LARGE SCALE GENOMIC DNA]</scope>
</reference>
<name>A0A6D2IX18_9BRAS</name>
<accession>A0A6D2IX18</accession>
<dbReference type="Proteomes" id="UP000467841">
    <property type="component" value="Unassembled WGS sequence"/>
</dbReference>
<dbReference type="PANTHER" id="PTHR48449:SF1">
    <property type="entry name" value="DUF1985 DOMAIN-CONTAINING PROTEIN"/>
    <property type="match status" value="1"/>
</dbReference>
<dbReference type="OrthoDB" id="1093774at2759"/>
<dbReference type="EMBL" id="CACVBM020001111">
    <property type="protein sequence ID" value="CAA7031766.1"/>
    <property type="molecule type" value="Genomic_DNA"/>
</dbReference>
<dbReference type="Pfam" id="PF09331">
    <property type="entry name" value="DUF1985"/>
    <property type="match status" value="1"/>
</dbReference>
<comment type="caution">
    <text evidence="2">The sequence shown here is derived from an EMBL/GenBank/DDBJ whole genome shotgun (WGS) entry which is preliminary data.</text>
</comment>
<dbReference type="PANTHER" id="PTHR48449">
    <property type="entry name" value="DUF1985 DOMAIN-CONTAINING PROTEIN"/>
    <property type="match status" value="1"/>
</dbReference>
<dbReference type="InterPro" id="IPR015410">
    <property type="entry name" value="DUF1985"/>
</dbReference>
<evidence type="ECO:0000259" key="1">
    <source>
        <dbReference type="Pfam" id="PF09331"/>
    </source>
</evidence>
<organism evidence="2 3">
    <name type="scientific">Microthlaspi erraticum</name>
    <dbReference type="NCBI Taxonomy" id="1685480"/>
    <lineage>
        <taxon>Eukaryota</taxon>
        <taxon>Viridiplantae</taxon>
        <taxon>Streptophyta</taxon>
        <taxon>Embryophyta</taxon>
        <taxon>Tracheophyta</taxon>
        <taxon>Spermatophyta</taxon>
        <taxon>Magnoliopsida</taxon>
        <taxon>eudicotyledons</taxon>
        <taxon>Gunneridae</taxon>
        <taxon>Pentapetalae</taxon>
        <taxon>rosids</taxon>
        <taxon>malvids</taxon>
        <taxon>Brassicales</taxon>
        <taxon>Brassicaceae</taxon>
        <taxon>Coluteocarpeae</taxon>
        <taxon>Microthlaspi</taxon>
    </lineage>
</organism>
<proteinExistence type="predicted"/>
<protein>
    <recommendedName>
        <fullName evidence="1">DUF1985 domain-containing protein</fullName>
    </recommendedName>
</protein>
<evidence type="ECO:0000313" key="2">
    <source>
        <dbReference type="EMBL" id="CAA7031766.1"/>
    </source>
</evidence>
<feature type="domain" description="DUF1985" evidence="1">
    <location>
        <begin position="121"/>
        <end position="206"/>
    </location>
</feature>
<sequence>MDSELPKRLCKEGTEPQVEKINKCSKLSILKVLKAHMETELNDVKKDPIFAHILAIYENRLGFSRTLIHSFMCRQLLTYKNMNSGLCLLGGRCVFLCKSSMRSPASSDDDGNNEVEKWDDDGGFWSKLLKKKGKISMTMIRERHVLQAHKWTRVDRLTLVYVSVIAGVLLAVDEKTAISHDYIKLVMDFEKLRAYPWGLHSFDHLVNGVVKARADLWKPKSYVLEGFSYALQIWIMEAIPDLGVSLGKKLNEISIVTPRCSN</sequence>
<gene>
    <name evidence="2" type="ORF">MERR_LOCUS19001</name>
</gene>